<proteinExistence type="predicted"/>
<evidence type="ECO:0000256" key="1">
    <source>
        <dbReference type="SAM" id="MobiDB-lite"/>
    </source>
</evidence>
<feature type="compositionally biased region" description="Acidic residues" evidence="1">
    <location>
        <begin position="370"/>
        <end position="379"/>
    </location>
</feature>
<feature type="region of interest" description="Disordered" evidence="1">
    <location>
        <begin position="268"/>
        <end position="550"/>
    </location>
</feature>
<organism evidence="2 3">
    <name type="scientific">Brassica carinata</name>
    <name type="common">Ethiopian mustard</name>
    <name type="synonym">Abyssinian cabbage</name>
    <dbReference type="NCBI Taxonomy" id="52824"/>
    <lineage>
        <taxon>Eukaryota</taxon>
        <taxon>Viridiplantae</taxon>
        <taxon>Streptophyta</taxon>
        <taxon>Embryophyta</taxon>
        <taxon>Tracheophyta</taxon>
        <taxon>Spermatophyta</taxon>
        <taxon>Magnoliopsida</taxon>
        <taxon>eudicotyledons</taxon>
        <taxon>Gunneridae</taxon>
        <taxon>Pentapetalae</taxon>
        <taxon>rosids</taxon>
        <taxon>malvids</taxon>
        <taxon>Brassicales</taxon>
        <taxon>Brassicaceae</taxon>
        <taxon>Brassiceae</taxon>
        <taxon>Brassica</taxon>
    </lineage>
</organism>
<name>A0A8X7VRR8_BRACI</name>
<feature type="region of interest" description="Disordered" evidence="1">
    <location>
        <begin position="215"/>
        <end position="245"/>
    </location>
</feature>
<feature type="compositionally biased region" description="Basic residues" evidence="1">
    <location>
        <begin position="456"/>
        <end position="467"/>
    </location>
</feature>
<dbReference type="EMBL" id="JAAMPC010000004">
    <property type="protein sequence ID" value="KAG2316281.1"/>
    <property type="molecule type" value="Genomic_DNA"/>
</dbReference>
<sequence length="550" mass="62607">MDGSKKMMKRPMQDVYGSDAAEGFNKGKKETTEHYRALLRLSKEHRKSEVAWTEASGTVNSLADQIELLNAIIESEGKFDLVAELEKLTLEHAEAEDIRGGIKVKIPDWDKLGEVVVVKCILGDPELYSNLVEDVDGQFGRVVDLVKRGYRLKRKDWRNGKINIAVAEAEVVKNNSGPGIDATDKDKIEFLTKQLDTLKERVAYLEDLLDIRQETEKETENQTQDEAEQQEEADVEVEDSVQLQRKKRNAQSELVAMKILVLHDCRKQQNTKEQSQDEDDVEVDDGYKERETSNNIEVRTHNEEEQREEDDVEVEKTVQPQRKKRGIGKKGADTSTSKSKKQKLPAAEVSVDDVIGNILEDLNLKAQTHEEEEEVEEEAQQGVDAEVSGGDKGIYTSKISENQTNEETVVEANKPEEGEKKKGGRARGKKNQTNEEKEQQEKTIVEAKKREEGEKKKRGRPRGKKSKTHEGKEQQMNKKDKADAKVKKPVQVRNIKRGRGKKAQKEEEEQDQADAEVQKPVEVVNRPVTITYKSKKQKRQDRKDSTDEPK</sequence>
<gene>
    <name evidence="2" type="ORF">Bca52824_019403</name>
</gene>
<evidence type="ECO:0000313" key="2">
    <source>
        <dbReference type="EMBL" id="KAG2316281.1"/>
    </source>
</evidence>
<dbReference type="AlphaFoldDB" id="A0A8X7VRR8"/>
<accession>A0A8X7VRR8</accession>
<feature type="compositionally biased region" description="Basic and acidic residues" evidence="1">
    <location>
        <begin position="468"/>
        <end position="486"/>
    </location>
</feature>
<feature type="compositionally biased region" description="Basic residues" evidence="1">
    <location>
        <begin position="487"/>
        <end position="502"/>
    </location>
</feature>
<feature type="compositionally biased region" description="Basic and acidic residues" evidence="1">
    <location>
        <begin position="285"/>
        <end position="304"/>
    </location>
</feature>
<feature type="compositionally biased region" description="Basic and acidic residues" evidence="1">
    <location>
        <begin position="541"/>
        <end position="550"/>
    </location>
</feature>
<reference evidence="2 3" key="1">
    <citation type="submission" date="2020-02" db="EMBL/GenBank/DDBJ databases">
        <authorList>
            <person name="Ma Q."/>
            <person name="Huang Y."/>
            <person name="Song X."/>
            <person name="Pei D."/>
        </authorList>
    </citation>
    <scope>NUCLEOTIDE SEQUENCE [LARGE SCALE GENOMIC DNA]</scope>
    <source>
        <strain evidence="2">Sxm20200214</strain>
        <tissue evidence="2">Leaf</tissue>
    </source>
</reference>
<feature type="compositionally biased region" description="Basic and acidic residues" evidence="1">
    <location>
        <begin position="432"/>
        <end position="455"/>
    </location>
</feature>
<feature type="compositionally biased region" description="Acidic residues" evidence="1">
    <location>
        <begin position="223"/>
        <end position="239"/>
    </location>
</feature>
<comment type="caution">
    <text evidence="2">The sequence shown here is derived from an EMBL/GenBank/DDBJ whole genome shotgun (WGS) entry which is preliminary data.</text>
</comment>
<keyword evidence="3" id="KW-1185">Reference proteome</keyword>
<dbReference type="Proteomes" id="UP000886595">
    <property type="component" value="Unassembled WGS sequence"/>
</dbReference>
<protein>
    <submittedName>
        <fullName evidence="2">Uncharacterized protein</fullName>
    </submittedName>
</protein>
<evidence type="ECO:0000313" key="3">
    <source>
        <dbReference type="Proteomes" id="UP000886595"/>
    </source>
</evidence>
<feature type="compositionally biased region" description="Polar residues" evidence="1">
    <location>
        <begin position="397"/>
        <end position="407"/>
    </location>
</feature>